<dbReference type="SUPFAM" id="SSF47384">
    <property type="entry name" value="Homodimeric domain of signal transducing histidine kinase"/>
    <property type="match status" value="1"/>
</dbReference>
<feature type="domain" description="CheR-type methyltransferase" evidence="16">
    <location>
        <begin position="226"/>
        <end position="479"/>
    </location>
</feature>
<evidence type="ECO:0000256" key="6">
    <source>
        <dbReference type="ARBA" id="ARBA00023015"/>
    </source>
</evidence>
<keyword evidence="4 10" id="KW-0597">Phosphoprotein</keyword>
<dbReference type="GO" id="GO:0006355">
    <property type="term" value="P:regulation of DNA-templated transcription"/>
    <property type="evidence" value="ECO:0007669"/>
    <property type="project" value="InterPro"/>
</dbReference>
<dbReference type="EC" id="2.7.13.3" evidence="2"/>
<dbReference type="PANTHER" id="PTHR24422">
    <property type="entry name" value="CHEMOTAXIS PROTEIN METHYLTRANSFERASE"/>
    <property type="match status" value="1"/>
</dbReference>
<dbReference type="InterPro" id="IPR003661">
    <property type="entry name" value="HisK_dim/P_dom"/>
</dbReference>
<feature type="active site" evidence="9">
    <location>
        <position position="68"/>
    </location>
</feature>
<dbReference type="CDD" id="cd00130">
    <property type="entry name" value="PAS"/>
    <property type="match status" value="1"/>
</dbReference>
<dbReference type="Gene3D" id="3.40.50.2300">
    <property type="match status" value="2"/>
</dbReference>
<reference evidence="17 18" key="1">
    <citation type="journal article" date="2014" name="World J. Microbiol. Biotechnol.">
        <title>Biodiversity and physiological characteristics of Antarctic and Arctic lichens-associated bacteria.</title>
        <authorList>
            <person name="Lee Y.M."/>
            <person name="Kim E.H."/>
            <person name="Lee H.K."/>
            <person name="Hong S.G."/>
        </authorList>
    </citation>
    <scope>NUCLEOTIDE SEQUENCE [LARGE SCALE GENOMIC DNA]</scope>
    <source>
        <strain evidence="17 18">PAMC 26569</strain>
        <plasmid evidence="17">unnamed2</plasmid>
    </source>
</reference>
<protein>
    <recommendedName>
        <fullName evidence="2">histidine kinase</fullName>
        <ecNumber evidence="2">2.7.13.3</ecNumber>
    </recommendedName>
</protein>
<dbReference type="PROSITE" id="PS50110">
    <property type="entry name" value="RESPONSE_REGULATORY"/>
    <property type="match status" value="2"/>
</dbReference>
<dbReference type="GO" id="GO:0008757">
    <property type="term" value="F:S-adenosylmethionine-dependent methyltransferase activity"/>
    <property type="evidence" value="ECO:0007669"/>
    <property type="project" value="InterPro"/>
</dbReference>
<feature type="domain" description="HTH luxR-type" evidence="12">
    <location>
        <begin position="1383"/>
        <end position="1448"/>
    </location>
</feature>
<keyword evidence="7" id="KW-0238">DNA-binding</keyword>
<dbReference type="Pfam" id="PF01739">
    <property type="entry name" value="CheR"/>
    <property type="match status" value="1"/>
</dbReference>
<dbReference type="Gene3D" id="3.40.50.180">
    <property type="entry name" value="Methylesterase CheB, C-terminal domain"/>
    <property type="match status" value="1"/>
</dbReference>
<evidence type="ECO:0000256" key="9">
    <source>
        <dbReference type="PROSITE-ProRule" id="PRU00050"/>
    </source>
</evidence>
<dbReference type="GO" id="GO:0000155">
    <property type="term" value="F:phosphorelay sensor kinase activity"/>
    <property type="evidence" value="ECO:0007669"/>
    <property type="project" value="InterPro"/>
</dbReference>
<evidence type="ECO:0000256" key="2">
    <source>
        <dbReference type="ARBA" id="ARBA00012438"/>
    </source>
</evidence>
<evidence type="ECO:0000256" key="5">
    <source>
        <dbReference type="ARBA" id="ARBA00023012"/>
    </source>
</evidence>
<dbReference type="PROSITE" id="PS00622">
    <property type="entry name" value="HTH_LUXR_1"/>
    <property type="match status" value="1"/>
</dbReference>
<keyword evidence="9" id="KW-0378">Hydrolase</keyword>
<dbReference type="PROSITE" id="PS50122">
    <property type="entry name" value="CHEB"/>
    <property type="match status" value="1"/>
</dbReference>
<dbReference type="CDD" id="cd16434">
    <property type="entry name" value="CheB-CheR_fusion"/>
    <property type="match status" value="1"/>
</dbReference>
<dbReference type="InterPro" id="IPR003594">
    <property type="entry name" value="HATPase_dom"/>
</dbReference>
<dbReference type="SUPFAM" id="SSF46894">
    <property type="entry name" value="C-terminal effector domain of the bipartite response regulators"/>
    <property type="match status" value="1"/>
</dbReference>
<dbReference type="SUPFAM" id="SSF55874">
    <property type="entry name" value="ATPase domain of HSP90 chaperone/DNA topoisomerase II/histidine kinase"/>
    <property type="match status" value="1"/>
</dbReference>
<feature type="coiled-coil region" evidence="11">
    <location>
        <begin position="655"/>
        <end position="735"/>
    </location>
</feature>
<dbReference type="GO" id="GO:0000156">
    <property type="term" value="F:phosphorelay response regulator activity"/>
    <property type="evidence" value="ECO:0007669"/>
    <property type="project" value="InterPro"/>
</dbReference>
<dbReference type="InterPro" id="IPR035965">
    <property type="entry name" value="PAS-like_dom_sf"/>
</dbReference>
<geneLocation type="plasmid" evidence="17 18">
    <name>unnamed2</name>
</geneLocation>
<keyword evidence="11" id="KW-0175">Coiled coil</keyword>
<dbReference type="SUPFAM" id="SSF52172">
    <property type="entry name" value="CheY-like"/>
    <property type="match status" value="2"/>
</dbReference>
<evidence type="ECO:0000256" key="10">
    <source>
        <dbReference type="PROSITE-ProRule" id="PRU00169"/>
    </source>
</evidence>
<evidence type="ECO:0000259" key="16">
    <source>
        <dbReference type="PROSITE" id="PS50123"/>
    </source>
</evidence>
<feature type="domain" description="Response regulatory" evidence="14">
    <location>
        <begin position="1112"/>
        <end position="1229"/>
    </location>
</feature>
<dbReference type="Pfam" id="PF00072">
    <property type="entry name" value="Response_reg"/>
    <property type="match status" value="2"/>
</dbReference>
<dbReference type="KEGG" id="lck:HN018_25755"/>
<dbReference type="InterPro" id="IPR000673">
    <property type="entry name" value="Sig_transdc_resp-reg_Me-estase"/>
</dbReference>
<dbReference type="Pfam" id="PF01339">
    <property type="entry name" value="CheB_methylest"/>
    <property type="match status" value="1"/>
</dbReference>
<dbReference type="PROSITE" id="PS50109">
    <property type="entry name" value="HIS_KIN"/>
    <property type="match status" value="1"/>
</dbReference>
<gene>
    <name evidence="17" type="ORF">HN018_25755</name>
</gene>
<feature type="domain" description="CheB-type methylesterase" evidence="15">
    <location>
        <begin position="29"/>
        <end position="218"/>
    </location>
</feature>
<dbReference type="Proteomes" id="UP000500767">
    <property type="component" value="Plasmid unnamed2"/>
</dbReference>
<dbReference type="Pfam" id="PF02518">
    <property type="entry name" value="HATPase_c"/>
    <property type="match status" value="1"/>
</dbReference>
<dbReference type="Gene3D" id="1.10.10.10">
    <property type="entry name" value="Winged helix-like DNA-binding domain superfamily/Winged helix DNA-binding domain"/>
    <property type="match status" value="1"/>
</dbReference>
<dbReference type="InterPro" id="IPR036388">
    <property type="entry name" value="WH-like_DNA-bd_sf"/>
</dbReference>
<evidence type="ECO:0000313" key="17">
    <source>
        <dbReference type="EMBL" id="QKE93548.1"/>
    </source>
</evidence>
<keyword evidence="6" id="KW-0805">Transcription regulation</keyword>
<keyword evidence="3 9" id="KW-0145">Chemotaxis</keyword>
<keyword evidence="5" id="KW-0902">Two-component regulatory system</keyword>
<dbReference type="InterPro" id="IPR036097">
    <property type="entry name" value="HisK_dim/P_sf"/>
</dbReference>
<dbReference type="InterPro" id="IPR005467">
    <property type="entry name" value="His_kinase_dom"/>
</dbReference>
<feature type="modified residue" description="4-aspartylphosphate" evidence="10">
    <location>
        <position position="1302"/>
    </location>
</feature>
<keyword evidence="17" id="KW-0614">Plasmid</keyword>
<keyword evidence="8" id="KW-0804">Transcription</keyword>
<dbReference type="PRINTS" id="PR00996">
    <property type="entry name" value="CHERMTFRASE"/>
</dbReference>
<dbReference type="InterPro" id="IPR011006">
    <property type="entry name" value="CheY-like_superfamily"/>
</dbReference>
<dbReference type="CDD" id="cd06170">
    <property type="entry name" value="LuxR_C_like"/>
    <property type="match status" value="1"/>
</dbReference>
<feature type="domain" description="Histidine kinase" evidence="13">
    <location>
        <begin position="873"/>
        <end position="1086"/>
    </location>
</feature>
<dbReference type="PROSITE" id="PS50123">
    <property type="entry name" value="CHER"/>
    <property type="match status" value="1"/>
</dbReference>
<dbReference type="Pfam" id="PF03705">
    <property type="entry name" value="CheR_N"/>
    <property type="match status" value="1"/>
</dbReference>
<dbReference type="SUPFAM" id="SSF52738">
    <property type="entry name" value="Methylesterase CheB, C-terminal domain"/>
    <property type="match status" value="1"/>
</dbReference>
<evidence type="ECO:0000256" key="3">
    <source>
        <dbReference type="ARBA" id="ARBA00022500"/>
    </source>
</evidence>
<dbReference type="Pfam" id="PF00512">
    <property type="entry name" value="HisKA"/>
    <property type="match status" value="1"/>
</dbReference>
<evidence type="ECO:0000256" key="1">
    <source>
        <dbReference type="ARBA" id="ARBA00000085"/>
    </source>
</evidence>
<dbReference type="InterPro" id="IPR000780">
    <property type="entry name" value="CheR_MeTrfase"/>
</dbReference>
<feature type="domain" description="Response regulatory" evidence="14">
    <location>
        <begin position="1253"/>
        <end position="1367"/>
    </location>
</feature>
<feature type="modified residue" description="4-aspartylphosphate" evidence="10">
    <location>
        <position position="1163"/>
    </location>
</feature>
<dbReference type="InterPro" id="IPR029063">
    <property type="entry name" value="SAM-dependent_MTases_sf"/>
</dbReference>
<dbReference type="FunFam" id="3.30.565.10:FF:000049">
    <property type="entry name" value="Two-component sensor histidine kinase"/>
    <property type="match status" value="1"/>
</dbReference>
<dbReference type="InterPro" id="IPR000014">
    <property type="entry name" value="PAS"/>
</dbReference>
<dbReference type="SMART" id="SM00138">
    <property type="entry name" value="MeTrc"/>
    <property type="match status" value="1"/>
</dbReference>
<dbReference type="InterPro" id="IPR035909">
    <property type="entry name" value="CheB_C"/>
</dbReference>
<dbReference type="InterPro" id="IPR050903">
    <property type="entry name" value="Bact_Chemotaxis_MeTrfase"/>
</dbReference>
<evidence type="ECO:0000256" key="8">
    <source>
        <dbReference type="ARBA" id="ARBA00023163"/>
    </source>
</evidence>
<evidence type="ECO:0000256" key="7">
    <source>
        <dbReference type="ARBA" id="ARBA00023125"/>
    </source>
</evidence>
<dbReference type="Gene3D" id="3.30.450.20">
    <property type="entry name" value="PAS domain"/>
    <property type="match status" value="1"/>
</dbReference>
<dbReference type="InterPro" id="IPR022641">
    <property type="entry name" value="CheR_N"/>
</dbReference>
<dbReference type="InterPro" id="IPR022642">
    <property type="entry name" value="CheR_C"/>
</dbReference>
<feature type="active site" evidence="9">
    <location>
        <position position="160"/>
    </location>
</feature>
<dbReference type="SUPFAM" id="SSF53335">
    <property type="entry name" value="S-adenosyl-L-methionine-dependent methyltransferases"/>
    <property type="match status" value="1"/>
</dbReference>
<keyword evidence="18" id="KW-1185">Reference proteome</keyword>
<dbReference type="GO" id="GO:0006935">
    <property type="term" value="P:chemotaxis"/>
    <property type="evidence" value="ECO:0007669"/>
    <property type="project" value="UniProtKB-UniRule"/>
</dbReference>
<proteinExistence type="predicted"/>
<dbReference type="GO" id="GO:0008984">
    <property type="term" value="F:protein-glutamate methylesterase activity"/>
    <property type="evidence" value="ECO:0007669"/>
    <property type="project" value="InterPro"/>
</dbReference>
<feature type="active site" evidence="9">
    <location>
        <position position="41"/>
    </location>
</feature>
<dbReference type="FunFam" id="3.40.50.2300:FF:000018">
    <property type="entry name" value="DNA-binding transcriptional regulator NtrC"/>
    <property type="match status" value="1"/>
</dbReference>
<evidence type="ECO:0000259" key="13">
    <source>
        <dbReference type="PROSITE" id="PS50109"/>
    </source>
</evidence>
<dbReference type="InterPro" id="IPR000792">
    <property type="entry name" value="Tscrpt_reg_LuxR_C"/>
</dbReference>
<dbReference type="Pfam" id="PF00196">
    <property type="entry name" value="GerE"/>
    <property type="match status" value="1"/>
</dbReference>
<dbReference type="PRINTS" id="PR00038">
    <property type="entry name" value="HTHLUXR"/>
</dbReference>
<dbReference type="EMBL" id="CP053710">
    <property type="protein sequence ID" value="QKE93548.1"/>
    <property type="molecule type" value="Genomic_DNA"/>
</dbReference>
<evidence type="ECO:0000259" key="14">
    <source>
        <dbReference type="PROSITE" id="PS50110"/>
    </source>
</evidence>
<dbReference type="InterPro" id="IPR016032">
    <property type="entry name" value="Sig_transdc_resp-reg_C-effctor"/>
</dbReference>
<dbReference type="SUPFAM" id="SSF55785">
    <property type="entry name" value="PYP-like sensor domain (PAS domain)"/>
    <property type="match status" value="1"/>
</dbReference>
<evidence type="ECO:0000259" key="12">
    <source>
        <dbReference type="PROSITE" id="PS50043"/>
    </source>
</evidence>
<dbReference type="SMART" id="SM00387">
    <property type="entry name" value="HATPase_c"/>
    <property type="match status" value="1"/>
</dbReference>
<organism evidence="17 18">
    <name type="scientific">Lichenicola cladoniae</name>
    <dbReference type="NCBI Taxonomy" id="1484109"/>
    <lineage>
        <taxon>Bacteria</taxon>
        <taxon>Pseudomonadati</taxon>
        <taxon>Pseudomonadota</taxon>
        <taxon>Alphaproteobacteria</taxon>
        <taxon>Acetobacterales</taxon>
        <taxon>Acetobacteraceae</taxon>
        <taxon>Lichenicola</taxon>
    </lineage>
</organism>
<dbReference type="Pfam" id="PF13596">
    <property type="entry name" value="PAS_10"/>
    <property type="match status" value="1"/>
</dbReference>
<dbReference type="InterPro" id="IPR036890">
    <property type="entry name" value="HATPase_C_sf"/>
</dbReference>
<dbReference type="SMART" id="SM00448">
    <property type="entry name" value="REC"/>
    <property type="match status" value="2"/>
</dbReference>
<name>A0A6M8HYX4_9PROT</name>
<evidence type="ECO:0000313" key="18">
    <source>
        <dbReference type="Proteomes" id="UP000500767"/>
    </source>
</evidence>
<comment type="catalytic activity">
    <reaction evidence="1">
        <text>ATP + protein L-histidine = ADP + protein N-phospho-L-histidine.</text>
        <dbReference type="EC" id="2.7.13.3"/>
    </reaction>
</comment>
<dbReference type="GO" id="GO:0005737">
    <property type="term" value="C:cytoplasm"/>
    <property type="evidence" value="ECO:0007669"/>
    <property type="project" value="InterPro"/>
</dbReference>
<dbReference type="SUPFAM" id="SSF47757">
    <property type="entry name" value="Chemotaxis receptor methyltransferase CheR, N-terminal domain"/>
    <property type="match status" value="1"/>
</dbReference>
<accession>A0A6M8HYX4</accession>
<dbReference type="PROSITE" id="PS50043">
    <property type="entry name" value="HTH_LUXR_2"/>
    <property type="match status" value="1"/>
</dbReference>
<dbReference type="SMART" id="SM00421">
    <property type="entry name" value="HTH_LUXR"/>
    <property type="match status" value="1"/>
</dbReference>
<dbReference type="CDD" id="cd00156">
    <property type="entry name" value="REC"/>
    <property type="match status" value="1"/>
</dbReference>
<dbReference type="Gene3D" id="3.30.565.10">
    <property type="entry name" value="Histidine kinase-like ATPase, C-terminal domain"/>
    <property type="match status" value="1"/>
</dbReference>
<dbReference type="Gene3D" id="3.40.50.150">
    <property type="entry name" value="Vaccinia Virus protein VP39"/>
    <property type="match status" value="1"/>
</dbReference>
<dbReference type="InterPro" id="IPR001789">
    <property type="entry name" value="Sig_transdc_resp-reg_receiver"/>
</dbReference>
<dbReference type="SMART" id="SM00388">
    <property type="entry name" value="HisKA"/>
    <property type="match status" value="1"/>
</dbReference>
<dbReference type="PANTHER" id="PTHR24422:SF10">
    <property type="entry name" value="CHEMOTAXIS PROTEIN METHYLTRANSFERASE 2"/>
    <property type="match status" value="1"/>
</dbReference>
<evidence type="ECO:0000256" key="11">
    <source>
        <dbReference type="SAM" id="Coils"/>
    </source>
</evidence>
<evidence type="ECO:0000256" key="4">
    <source>
        <dbReference type="ARBA" id="ARBA00022553"/>
    </source>
</evidence>
<dbReference type="GO" id="GO:0003677">
    <property type="term" value="F:DNA binding"/>
    <property type="evidence" value="ECO:0007669"/>
    <property type="project" value="UniProtKB-KW"/>
</dbReference>
<dbReference type="Gene3D" id="1.10.287.130">
    <property type="match status" value="1"/>
</dbReference>
<sequence>MPRRQASPPRPKPILVNAEPAALQYPVIDSASLTVVGIGASAGGLEACTKLVAAIQPGCGVAFVFVQHLDPTHASMMTELLAARTGLTVCEAADGLPLAADHLYVIPPGTDLSVAHNALHLTPRRGKDGTRLTFDFLLQSLAESYGPRAACIILSGTGADGSVGLVAIKKAGGFVIVQDPDEAAYDGMPQSAIATGMADRVLPVGVIPSALTDWLHKDLPPSPPQTLHPQTGPKQPDLADIIALLRSNTRHNFSEYKHGTLQRRAERRMALAGIAPHDIGRYLQLLRQDGDELDLLAKDLLIHVTGFFRDPAVFAYLAEHIIPSMVRQHPADRHLRVWVPGCSTGEEVYSLAMLFQEEIARSEHPVRVQLFASDIDADAVATARDAAYPDTIVQSVSTDRLSRFFSQEGNIWRVSAELRALVVFTVQDVLSDAPFSRLDLISCRNLLIYFQPDAQEKAISLFHFALSEEGFLVLGPVETPGSANGRFEAVAKDQRIYRRVGRVDRLSLAIPTGAGLRLRQAVVVRPPSRQVALADLGRRLVLDGYAPAAVLINQANESVFSLGPTDRYLRLATGHPTHDLLMTVRSGLRAKLRTAIDRSRRDKTRIAVECHAEQVIIEAQPVLDDGEALLLVCFVPAPRAALVDGNAITRNPPQFAELELELETTRRDLQAALRDLELSAEEQKAVNEDAVSVNEEFQSTNEELLASKEELQSLNEELTALNSQLQETLDRQRSTAYDLQNVLYSTNIATLFLDRDLRIRFFTPATRSLFAILPGDVGRPLADLHSLAADGALAGDAITVLASLDPAEREIEAASGQWFRRRILPYLTHGGRVEGVVITFNDITSRKRAAGAVDEARREADIANRAKSRFLAAASHDLRQPLQTLSLLQGLLAKTVQGDKAQNLIARQDDTLGSMAVMLDALLDINQIEGGVIPADLQQFNIGELLARKRDEFLYPATAKGLQFSVVDCSQEVYSDPKLLRQMIRNLLGNALKYTETGRVLLGCRRKGPMLSVEVWDTGIGIPQGEIQAIFEEYHQVGNDARERSRGLGLGLSIVQRLGILLGHRVRVTSREGKGSMFAIEIPLATSGSFAETTRSDLKSSGKALVEHPPSTILIIEDDPDLRELLGMLLETEGYRALTARDGPAAIKLVQNASGVPHLLLVDFNLPGGLNGIQAVGRLRQVVGKAVPAIILTGDISSKTMREVAAEGCVQLNKPAKRDELIRTIAEMLCLDVKRHASIPKPERPAVSKKPSTVFVVDDDAHIRSALRSVLEDDGRTVEDFANGEAFLASYRHGDTGCLLIDAYLPGMSGLDLLRHLQTASSHLPAIMITGRSDVAMAIMAMKAGALDFIEKPVGQADLLASIDRALDQARDKSKQVVWREDAARNIASLTPRQREIMTRVVAGEPSKNIAADLAISQRTVENHRASIMRRTGAASLPALARLVLAGTWDAKANVPDAA</sequence>
<evidence type="ECO:0000259" key="15">
    <source>
        <dbReference type="PROSITE" id="PS50122"/>
    </source>
</evidence>
<dbReference type="CDD" id="cd00082">
    <property type="entry name" value="HisKA"/>
    <property type="match status" value="1"/>
</dbReference>